<dbReference type="PROSITE" id="PS52016">
    <property type="entry name" value="TONB_DEPENDENT_REC_3"/>
    <property type="match status" value="1"/>
</dbReference>
<dbReference type="GO" id="GO:0009279">
    <property type="term" value="C:cell outer membrane"/>
    <property type="evidence" value="ECO:0007669"/>
    <property type="project" value="UniProtKB-SubCell"/>
</dbReference>
<dbReference type="Gene3D" id="2.170.130.10">
    <property type="entry name" value="TonB-dependent receptor, plug domain"/>
    <property type="match status" value="1"/>
</dbReference>
<dbReference type="AlphaFoldDB" id="A0A212UB58"/>
<evidence type="ECO:0000259" key="14">
    <source>
        <dbReference type="Pfam" id="PF07715"/>
    </source>
</evidence>
<keyword evidence="16" id="KW-1185">Reference proteome</keyword>
<evidence type="ECO:0000256" key="12">
    <source>
        <dbReference type="SAM" id="MobiDB-lite"/>
    </source>
</evidence>
<organism evidence="15 16">
    <name type="scientific">Hymenobacter gelipurpurascens</name>
    <dbReference type="NCBI Taxonomy" id="89968"/>
    <lineage>
        <taxon>Bacteria</taxon>
        <taxon>Pseudomonadati</taxon>
        <taxon>Bacteroidota</taxon>
        <taxon>Cytophagia</taxon>
        <taxon>Cytophagales</taxon>
        <taxon>Hymenobacteraceae</taxon>
        <taxon>Hymenobacter</taxon>
    </lineage>
</organism>
<dbReference type="Pfam" id="PF07715">
    <property type="entry name" value="Plug"/>
    <property type="match status" value="1"/>
</dbReference>
<keyword evidence="4 10" id="KW-0812">Transmembrane</keyword>
<evidence type="ECO:0000256" key="6">
    <source>
        <dbReference type="ARBA" id="ARBA00023077"/>
    </source>
</evidence>
<accession>A0A212UB58</accession>
<dbReference type="Gene3D" id="2.60.40.1120">
    <property type="entry name" value="Carboxypeptidase-like, regulatory domain"/>
    <property type="match status" value="1"/>
</dbReference>
<dbReference type="Pfam" id="PF13620">
    <property type="entry name" value="CarboxypepD_reg"/>
    <property type="match status" value="1"/>
</dbReference>
<evidence type="ECO:0000256" key="4">
    <source>
        <dbReference type="ARBA" id="ARBA00022692"/>
    </source>
</evidence>
<evidence type="ECO:0000313" key="16">
    <source>
        <dbReference type="Proteomes" id="UP000198131"/>
    </source>
</evidence>
<dbReference type="InterPro" id="IPR012910">
    <property type="entry name" value="Plug_dom"/>
</dbReference>
<evidence type="ECO:0000256" key="8">
    <source>
        <dbReference type="ARBA" id="ARBA00023170"/>
    </source>
</evidence>
<feature type="region of interest" description="Disordered" evidence="12">
    <location>
        <begin position="623"/>
        <end position="645"/>
    </location>
</feature>
<evidence type="ECO:0000256" key="11">
    <source>
        <dbReference type="RuleBase" id="RU003357"/>
    </source>
</evidence>
<dbReference type="InterPro" id="IPR037066">
    <property type="entry name" value="Plug_dom_sf"/>
</dbReference>
<evidence type="ECO:0000313" key="15">
    <source>
        <dbReference type="EMBL" id="SNC75390.1"/>
    </source>
</evidence>
<keyword evidence="6 11" id="KW-0798">TonB box</keyword>
<evidence type="ECO:0000256" key="10">
    <source>
        <dbReference type="PROSITE-ProRule" id="PRU01360"/>
    </source>
</evidence>
<dbReference type="InterPro" id="IPR008969">
    <property type="entry name" value="CarboxyPept-like_regulatory"/>
</dbReference>
<feature type="domain" description="TonB-dependent receptor plug" evidence="14">
    <location>
        <begin position="161"/>
        <end position="269"/>
    </location>
</feature>
<reference evidence="16" key="1">
    <citation type="submission" date="2017-06" db="EMBL/GenBank/DDBJ databases">
        <authorList>
            <person name="Varghese N."/>
            <person name="Submissions S."/>
        </authorList>
    </citation>
    <scope>NUCLEOTIDE SEQUENCE [LARGE SCALE GENOMIC DNA]</scope>
    <source>
        <strain evidence="16">DSM 11116</strain>
    </source>
</reference>
<evidence type="ECO:0000256" key="7">
    <source>
        <dbReference type="ARBA" id="ARBA00023136"/>
    </source>
</evidence>
<dbReference type="PANTHER" id="PTHR30069:SF29">
    <property type="entry name" value="HEMOGLOBIN AND HEMOGLOBIN-HAPTOGLOBIN-BINDING PROTEIN 1-RELATED"/>
    <property type="match status" value="1"/>
</dbReference>
<dbReference type="GO" id="GO:0044718">
    <property type="term" value="P:siderophore transmembrane transport"/>
    <property type="evidence" value="ECO:0007669"/>
    <property type="project" value="TreeGrafter"/>
</dbReference>
<evidence type="ECO:0000256" key="5">
    <source>
        <dbReference type="ARBA" id="ARBA00022729"/>
    </source>
</evidence>
<dbReference type="InterPro" id="IPR000531">
    <property type="entry name" value="Beta-barrel_TonB"/>
</dbReference>
<protein>
    <submittedName>
        <fullName evidence="15">Iron complex outermembrane recepter protein</fullName>
    </submittedName>
</protein>
<comment type="similarity">
    <text evidence="10 11">Belongs to the TonB-dependent receptor family.</text>
</comment>
<keyword evidence="3 10" id="KW-1134">Transmembrane beta strand</keyword>
<dbReference type="InterPro" id="IPR039426">
    <property type="entry name" value="TonB-dep_rcpt-like"/>
</dbReference>
<evidence type="ECO:0000256" key="3">
    <source>
        <dbReference type="ARBA" id="ARBA00022452"/>
    </source>
</evidence>
<gene>
    <name evidence="15" type="ORF">SAMN06265337_2850</name>
</gene>
<dbReference type="SUPFAM" id="SSF49464">
    <property type="entry name" value="Carboxypeptidase regulatory domain-like"/>
    <property type="match status" value="1"/>
</dbReference>
<feature type="compositionally biased region" description="Basic and acidic residues" evidence="12">
    <location>
        <begin position="623"/>
        <end position="644"/>
    </location>
</feature>
<keyword evidence="7 10" id="KW-0472">Membrane</keyword>
<dbReference type="PANTHER" id="PTHR30069">
    <property type="entry name" value="TONB-DEPENDENT OUTER MEMBRANE RECEPTOR"/>
    <property type="match status" value="1"/>
</dbReference>
<dbReference type="Gene3D" id="2.40.170.20">
    <property type="entry name" value="TonB-dependent receptor, beta-barrel domain"/>
    <property type="match status" value="1"/>
</dbReference>
<keyword evidence="8" id="KW-0675">Receptor</keyword>
<dbReference type="Pfam" id="PF00593">
    <property type="entry name" value="TonB_dep_Rec_b-barrel"/>
    <property type="match status" value="1"/>
</dbReference>
<keyword evidence="2 10" id="KW-0813">Transport</keyword>
<feature type="domain" description="TonB-dependent receptor-like beta-barrel" evidence="13">
    <location>
        <begin position="394"/>
        <end position="830"/>
    </location>
</feature>
<keyword evidence="5" id="KW-0732">Signal</keyword>
<dbReference type="GO" id="GO:0015344">
    <property type="term" value="F:siderophore uptake transmembrane transporter activity"/>
    <property type="evidence" value="ECO:0007669"/>
    <property type="project" value="TreeGrafter"/>
</dbReference>
<dbReference type="EMBL" id="FYEW01000002">
    <property type="protein sequence ID" value="SNC75390.1"/>
    <property type="molecule type" value="Genomic_DNA"/>
</dbReference>
<name>A0A212UB58_9BACT</name>
<dbReference type="SUPFAM" id="SSF56935">
    <property type="entry name" value="Porins"/>
    <property type="match status" value="1"/>
</dbReference>
<keyword evidence="9 10" id="KW-0998">Cell outer membrane</keyword>
<evidence type="ECO:0000259" key="13">
    <source>
        <dbReference type="Pfam" id="PF00593"/>
    </source>
</evidence>
<evidence type="ECO:0000256" key="2">
    <source>
        <dbReference type="ARBA" id="ARBA00022448"/>
    </source>
</evidence>
<sequence>MAPAAEIIPIEPARVMPAKGTNDPRAKNRRCRPLASGPFHFFHFSPLKNFLTTGVALLALSGTAWAQGPVSGTILDARTGTPLPGATVLLDGAAVAAASDGSFTLPAVAAGAHELRITFVGYEPLVSRVLGQEAPQQLRLTLQPGGILTGEALVTASRANERTATAYTNVSKQALAKRNFGQDLPYLLDQTPSVVVNSDAGAGVGYTDIRIRGTSNTGINMTINGVPLNDAESHGSFLVNLPDLSSSISSLQVQRGVGTSQNGGAAFGASINISTLESRQEAYAETQNTFGSFNTWKNNVSFGTGLLGKHFTVDGRLSRIATDGYMNRASSDLKSYYLSAGYQAKNTLLKFITFSGREKTYQAWNGVPEPAITGDQKLLQQYIDNGELSEADAQRVRQEGRRYSYYTYDNQTDNYQQNHYQLHLSQGLDQDWNIGAALHLTRGFGYYESYRARRKFVDYGLEDVVIGGQTITRTNLVDRKWLDNYFYGGTFALNYQPKDNDKLQATLGGAWNQFTNDHYGEVIWAQYASNSNIRQRYYFNDALKTDYNAYARATWQVLPKLGVYGDVQVRQIKYDINGVEDDQNDVTTRARYTFINPKAGATFTLSEGQQLYASYAVGQREPVRSDFTDRPSGDQSAKPERLDDYEGGYRLSLPNTNWLGSNTAVRFEANYFYMNYRNQLVATGQLNDVGTALRTNVARSYRTGLELTGFASADDKISLSSTLTLSRNQILNYRDVIYDADYNPVIASEARTTTVSYSPSVISAHTLEGQPLSGLRVALLYKTVSRQYLDNSTSEDRRIKPYQVLDFRVRYALHPVFVKEIELGLLVNNVLNRRYVANGYTYGYPGADGQQQTFNWYFPQATRNFLASVGVKF</sequence>
<proteinExistence type="inferred from homology"/>
<dbReference type="InterPro" id="IPR036942">
    <property type="entry name" value="Beta-barrel_TonB_sf"/>
</dbReference>
<dbReference type="Proteomes" id="UP000198131">
    <property type="component" value="Unassembled WGS sequence"/>
</dbReference>
<comment type="subcellular location">
    <subcellularLocation>
        <location evidence="1 10">Cell outer membrane</location>
        <topology evidence="1 10">Multi-pass membrane protein</topology>
    </subcellularLocation>
</comment>
<evidence type="ECO:0000256" key="9">
    <source>
        <dbReference type="ARBA" id="ARBA00023237"/>
    </source>
</evidence>
<evidence type="ECO:0000256" key="1">
    <source>
        <dbReference type="ARBA" id="ARBA00004571"/>
    </source>
</evidence>